<gene>
    <name evidence="2" type="ORF">CEW83_10445</name>
</gene>
<sequence length="88" mass="9182">MITEAILAKAAALVAYEGLGDACVSVLRKEWPGLRFVVCSEDDIPARLSPAFEADGFNLYLVGGGEHCLALSQDADSAIGIVVASVED</sequence>
<evidence type="ECO:0000259" key="1">
    <source>
        <dbReference type="Pfam" id="PF19624"/>
    </source>
</evidence>
<feature type="domain" description="DUF6129" evidence="1">
    <location>
        <begin position="25"/>
        <end position="75"/>
    </location>
</feature>
<dbReference type="Pfam" id="PF19624">
    <property type="entry name" value="DUF6129"/>
    <property type="match status" value="1"/>
</dbReference>
<name>A0A2U8GPG9_9RHOO</name>
<dbReference type="EMBL" id="CP022187">
    <property type="protein sequence ID" value="AWI75579.1"/>
    <property type="molecule type" value="Genomic_DNA"/>
</dbReference>
<dbReference type="RefSeq" id="WP_108949285.1">
    <property type="nucleotide sequence ID" value="NZ_CP022187.1"/>
</dbReference>
<proteinExistence type="predicted"/>
<protein>
    <recommendedName>
        <fullName evidence="1">DUF6129 domain-containing protein</fullName>
    </recommendedName>
</protein>
<reference evidence="2 3" key="1">
    <citation type="submission" date="2017-06" db="EMBL/GenBank/DDBJ databases">
        <title>Azoarcus.</title>
        <authorList>
            <person name="Woo J.-H."/>
            <person name="Kim H.-S."/>
        </authorList>
    </citation>
    <scope>NUCLEOTIDE SEQUENCE [LARGE SCALE GENOMIC DNA]</scope>
    <source>
        <strain evidence="2 3">TSPY31</strain>
    </source>
</reference>
<organism evidence="2 3">
    <name type="scientific">Parazoarcus communis</name>
    <dbReference type="NCBI Taxonomy" id="41977"/>
    <lineage>
        <taxon>Bacteria</taxon>
        <taxon>Pseudomonadati</taxon>
        <taxon>Pseudomonadota</taxon>
        <taxon>Betaproteobacteria</taxon>
        <taxon>Rhodocyclales</taxon>
        <taxon>Zoogloeaceae</taxon>
        <taxon>Parazoarcus</taxon>
    </lineage>
</organism>
<accession>A0A2U8GPG9</accession>
<dbReference type="KEGG" id="acom:CEW83_10445"/>
<dbReference type="Proteomes" id="UP000244930">
    <property type="component" value="Chromosome"/>
</dbReference>
<keyword evidence="3" id="KW-1185">Reference proteome</keyword>
<evidence type="ECO:0000313" key="3">
    <source>
        <dbReference type="Proteomes" id="UP000244930"/>
    </source>
</evidence>
<evidence type="ECO:0000313" key="2">
    <source>
        <dbReference type="EMBL" id="AWI75579.1"/>
    </source>
</evidence>
<dbReference type="InterPro" id="IPR046132">
    <property type="entry name" value="DUF6129"/>
</dbReference>
<dbReference type="AlphaFoldDB" id="A0A2U8GPG9"/>